<evidence type="ECO:0000256" key="1">
    <source>
        <dbReference type="SAM" id="MobiDB-lite"/>
    </source>
</evidence>
<proteinExistence type="predicted"/>
<gene>
    <name evidence="2" type="ORF">Purlil1_5758</name>
</gene>
<evidence type="ECO:0000313" key="3">
    <source>
        <dbReference type="Proteomes" id="UP001287286"/>
    </source>
</evidence>
<dbReference type="Proteomes" id="UP001287286">
    <property type="component" value="Unassembled WGS sequence"/>
</dbReference>
<feature type="compositionally biased region" description="Low complexity" evidence="1">
    <location>
        <begin position="62"/>
        <end position="77"/>
    </location>
</feature>
<comment type="caution">
    <text evidence="2">The sequence shown here is derived from an EMBL/GenBank/DDBJ whole genome shotgun (WGS) entry which is preliminary data.</text>
</comment>
<dbReference type="EMBL" id="JAWRVI010000018">
    <property type="protein sequence ID" value="KAK4089655.1"/>
    <property type="molecule type" value="Genomic_DNA"/>
</dbReference>
<organism evidence="2 3">
    <name type="scientific">Purpureocillium lilacinum</name>
    <name type="common">Paecilomyces lilacinus</name>
    <dbReference type="NCBI Taxonomy" id="33203"/>
    <lineage>
        <taxon>Eukaryota</taxon>
        <taxon>Fungi</taxon>
        <taxon>Dikarya</taxon>
        <taxon>Ascomycota</taxon>
        <taxon>Pezizomycotina</taxon>
        <taxon>Sordariomycetes</taxon>
        <taxon>Hypocreomycetidae</taxon>
        <taxon>Hypocreales</taxon>
        <taxon>Ophiocordycipitaceae</taxon>
        <taxon>Purpureocillium</taxon>
    </lineage>
</organism>
<reference evidence="2 3" key="1">
    <citation type="journal article" date="2024" name="Microbiol. Resour. Announc.">
        <title>Genome annotations for the ascomycete fungi Trichoderma harzianum, Trichoderma aggressivum, and Purpureocillium lilacinum.</title>
        <authorList>
            <person name="Beijen E.P.W."/>
            <person name="Ohm R.A."/>
        </authorList>
    </citation>
    <scope>NUCLEOTIDE SEQUENCE [LARGE SCALE GENOMIC DNA]</scope>
    <source>
        <strain evidence="2 3">CBS 150709</strain>
    </source>
</reference>
<accession>A0ABR0C097</accession>
<feature type="region of interest" description="Disordered" evidence="1">
    <location>
        <begin position="136"/>
        <end position="167"/>
    </location>
</feature>
<evidence type="ECO:0000313" key="2">
    <source>
        <dbReference type="EMBL" id="KAK4089655.1"/>
    </source>
</evidence>
<sequence>MDGPWNAESWCHHALATVSLRRLQVAGVVHAGVAVHARRTVEGEAREGDEDLLEESGSLLTTTAAAITSSSSSLPPLRSTPPPAPHELAQNAHVTGAPCPDMPAPAPLFLDTRGAGRGPPGVPRVSSGRAAALASCARVRPPESERASADGTGAIQGWDGARRTRER</sequence>
<name>A0ABR0C097_PURLI</name>
<keyword evidence="3" id="KW-1185">Reference proteome</keyword>
<protein>
    <submittedName>
        <fullName evidence="2">Uncharacterized protein</fullName>
    </submittedName>
</protein>
<feature type="region of interest" description="Disordered" evidence="1">
    <location>
        <begin position="62"/>
        <end position="110"/>
    </location>
</feature>